<dbReference type="GO" id="GO:0005615">
    <property type="term" value="C:extracellular space"/>
    <property type="evidence" value="ECO:0007669"/>
    <property type="project" value="TreeGrafter"/>
</dbReference>
<name>Q9JKJ2_MERUN</name>
<dbReference type="AlphaFoldDB" id="Q9JKJ2"/>
<dbReference type="InterPro" id="IPR036816">
    <property type="entry name" value="RNaseA-like_dom_sf"/>
</dbReference>
<reference evidence="10" key="1">
    <citation type="journal article" date="2000" name="Proc. Natl. Acad. Sci. U.S.A.">
        <title>Evolution of the rodent eosinophil-associated RNase gene family by rapid gene sorting and positive selection.</title>
        <authorList>
            <person name="Zhang J."/>
            <person name="Dyer K.D."/>
            <person name="Rosenberg H.F."/>
        </authorList>
    </citation>
    <scope>NUCLEOTIDE SEQUENCE</scope>
</reference>
<feature type="chain" id="PRO_5007751337" evidence="8">
    <location>
        <begin position="22"/>
        <end position="157"/>
    </location>
</feature>
<keyword evidence="6" id="KW-1015">Disulfide bond</keyword>
<proteinExistence type="inferred from homology"/>
<evidence type="ECO:0000259" key="9">
    <source>
        <dbReference type="SMART" id="SM00092"/>
    </source>
</evidence>
<feature type="signal peptide" evidence="8">
    <location>
        <begin position="1"/>
        <end position="21"/>
    </location>
</feature>
<dbReference type="GO" id="GO:0004540">
    <property type="term" value="F:RNA nuclease activity"/>
    <property type="evidence" value="ECO:0007669"/>
    <property type="project" value="TreeGrafter"/>
</dbReference>
<dbReference type="InterPro" id="IPR001427">
    <property type="entry name" value="RNaseA"/>
</dbReference>
<dbReference type="GO" id="GO:0016787">
    <property type="term" value="F:hydrolase activity"/>
    <property type="evidence" value="ECO:0007669"/>
    <property type="project" value="UniProtKB-KW"/>
</dbReference>
<dbReference type="GO" id="GO:0003676">
    <property type="term" value="F:nucleic acid binding"/>
    <property type="evidence" value="ECO:0007669"/>
    <property type="project" value="InterPro"/>
</dbReference>
<dbReference type="GO" id="GO:0004519">
    <property type="term" value="F:endonuclease activity"/>
    <property type="evidence" value="ECO:0007669"/>
    <property type="project" value="UniProtKB-KW"/>
</dbReference>
<evidence type="ECO:0000256" key="6">
    <source>
        <dbReference type="ARBA" id="ARBA00023157"/>
    </source>
</evidence>
<dbReference type="PANTHER" id="PTHR11437:SF3">
    <property type="entry name" value="EOSINOPHIL CATIONIC PROTEIN"/>
    <property type="match status" value="1"/>
</dbReference>
<dbReference type="GO" id="GO:0002227">
    <property type="term" value="P:innate immune response in mucosa"/>
    <property type="evidence" value="ECO:0007669"/>
    <property type="project" value="TreeGrafter"/>
</dbReference>
<dbReference type="Gene3D" id="3.10.130.10">
    <property type="entry name" value="Ribonuclease A-like domain"/>
    <property type="match status" value="1"/>
</dbReference>
<keyword evidence="7" id="KW-0325">Glycoprotein</keyword>
<dbReference type="PRINTS" id="PR00794">
    <property type="entry name" value="RIBONUCLEASE"/>
</dbReference>
<evidence type="ECO:0000256" key="7">
    <source>
        <dbReference type="ARBA" id="ARBA00023180"/>
    </source>
</evidence>
<dbReference type="FunFam" id="3.10.130.10:FF:000001">
    <property type="entry name" value="Ribonuclease pancreatic"/>
    <property type="match status" value="1"/>
</dbReference>
<dbReference type="PROSITE" id="PS00127">
    <property type="entry name" value="RNASE_PANCREATIC"/>
    <property type="match status" value="1"/>
</dbReference>
<organism evidence="10">
    <name type="scientific">Meriones unguiculatus</name>
    <name type="common">Mongolian jird</name>
    <name type="synonym">Gerbillus unguiculatus</name>
    <dbReference type="NCBI Taxonomy" id="10047"/>
    <lineage>
        <taxon>Eukaryota</taxon>
        <taxon>Metazoa</taxon>
        <taxon>Chordata</taxon>
        <taxon>Craniata</taxon>
        <taxon>Vertebrata</taxon>
        <taxon>Euteleostomi</taxon>
        <taxon>Mammalia</taxon>
        <taxon>Eutheria</taxon>
        <taxon>Euarchontoglires</taxon>
        <taxon>Glires</taxon>
        <taxon>Rodentia</taxon>
        <taxon>Myomorpha</taxon>
        <taxon>Muroidea</taxon>
        <taxon>Muridae</taxon>
        <taxon>Gerbillinae</taxon>
        <taxon>Meriones</taxon>
    </lineage>
</organism>
<evidence type="ECO:0000313" key="10">
    <source>
        <dbReference type="EMBL" id="AAF67691.1"/>
    </source>
</evidence>
<keyword evidence="5 8" id="KW-0378">Hydrolase</keyword>
<evidence type="ECO:0000256" key="3">
    <source>
        <dbReference type="ARBA" id="ARBA00022729"/>
    </source>
</evidence>
<dbReference type="CDD" id="cd06265">
    <property type="entry name" value="RNase_A_canonical"/>
    <property type="match status" value="1"/>
</dbReference>
<dbReference type="Pfam" id="PF00074">
    <property type="entry name" value="RnaseA"/>
    <property type="match status" value="1"/>
</dbReference>
<evidence type="ECO:0000256" key="1">
    <source>
        <dbReference type="ARBA" id="ARBA00005600"/>
    </source>
</evidence>
<dbReference type="SUPFAM" id="SSF54076">
    <property type="entry name" value="RNase A-like"/>
    <property type="match status" value="1"/>
</dbReference>
<keyword evidence="2 8" id="KW-0540">Nuclease</keyword>
<dbReference type="GO" id="GO:0050830">
    <property type="term" value="P:defense response to Gram-positive bacterium"/>
    <property type="evidence" value="ECO:0007669"/>
    <property type="project" value="TreeGrafter"/>
</dbReference>
<evidence type="ECO:0000256" key="5">
    <source>
        <dbReference type="ARBA" id="ARBA00022801"/>
    </source>
</evidence>
<dbReference type="InterPro" id="IPR023411">
    <property type="entry name" value="RNaseA_AS"/>
</dbReference>
<dbReference type="EMBL" id="AF238391">
    <property type="protein sequence ID" value="AAF67691.1"/>
    <property type="molecule type" value="Genomic_DNA"/>
</dbReference>
<keyword evidence="4 8" id="KW-0255">Endonuclease</keyword>
<evidence type="ECO:0000256" key="2">
    <source>
        <dbReference type="ARBA" id="ARBA00022722"/>
    </source>
</evidence>
<protein>
    <submittedName>
        <fullName evidence="10">Eosinophil-associated ribonuclease 34</fullName>
    </submittedName>
</protein>
<dbReference type="SMART" id="SM00092">
    <property type="entry name" value="RNAse_Pc"/>
    <property type="match status" value="1"/>
</dbReference>
<evidence type="ECO:0000256" key="4">
    <source>
        <dbReference type="ARBA" id="ARBA00022759"/>
    </source>
</evidence>
<accession>Q9JKJ2</accession>
<sequence>MGPKLLESRLCFLLLLGLVLMVPSFQAPPGLTRSQWFEIQHIRNSTTIRCNAAMLGVNNYTGRCKGKNTFLHTTFADVVDVCYNTNTTCRNGRTNCHNSSSPVSITYCNITSHSTNYTLCKYQTTLDTKSYTVACENRTQQDNTTYPVVPVHLDGTF</sequence>
<evidence type="ECO:0000256" key="8">
    <source>
        <dbReference type="RuleBase" id="RU000651"/>
    </source>
</evidence>
<dbReference type="PANTHER" id="PTHR11437">
    <property type="entry name" value="RIBONUCLEASE"/>
    <property type="match status" value="1"/>
</dbReference>
<gene>
    <name evidence="10" type="primary">Ear34</name>
</gene>
<feature type="domain" description="Ribonuclease A-domain" evidence="9">
    <location>
        <begin position="30"/>
        <end position="157"/>
    </location>
</feature>
<dbReference type="GO" id="GO:0006935">
    <property type="term" value="P:chemotaxis"/>
    <property type="evidence" value="ECO:0007669"/>
    <property type="project" value="TreeGrafter"/>
</dbReference>
<comment type="similarity">
    <text evidence="1 8">Belongs to the pancreatic ribonuclease family.</text>
</comment>
<dbReference type="InterPro" id="IPR023412">
    <property type="entry name" value="RNaseA_domain"/>
</dbReference>
<keyword evidence="3 8" id="KW-0732">Signal</keyword>